<dbReference type="GO" id="GO:0006351">
    <property type="term" value="P:DNA-templated transcription"/>
    <property type="evidence" value="ECO:0007669"/>
    <property type="project" value="InterPro"/>
</dbReference>
<accession>A0AAQ3S6U9</accession>
<feature type="compositionally biased region" description="Basic and acidic residues" evidence="1">
    <location>
        <begin position="9"/>
        <end position="20"/>
    </location>
</feature>
<feature type="domain" description="DOG1" evidence="2">
    <location>
        <begin position="73"/>
        <end position="284"/>
    </location>
</feature>
<feature type="region of interest" description="Disordered" evidence="1">
    <location>
        <begin position="1"/>
        <end position="67"/>
    </location>
</feature>
<dbReference type="PROSITE" id="PS51806">
    <property type="entry name" value="DOG1"/>
    <property type="match status" value="1"/>
</dbReference>
<dbReference type="Proteomes" id="UP001374535">
    <property type="component" value="Chromosome 2"/>
</dbReference>
<evidence type="ECO:0000313" key="4">
    <source>
        <dbReference type="Proteomes" id="UP001374535"/>
    </source>
</evidence>
<evidence type="ECO:0000259" key="2">
    <source>
        <dbReference type="PROSITE" id="PS51806"/>
    </source>
</evidence>
<dbReference type="InterPro" id="IPR025422">
    <property type="entry name" value="TGA_domain"/>
</dbReference>
<feature type="compositionally biased region" description="Low complexity" evidence="1">
    <location>
        <begin position="30"/>
        <end position="44"/>
    </location>
</feature>
<reference evidence="3 4" key="1">
    <citation type="journal article" date="2023" name="Life. Sci Alliance">
        <title>Evolutionary insights into 3D genome organization and epigenetic landscape of Vigna mungo.</title>
        <authorList>
            <person name="Junaid A."/>
            <person name="Singh B."/>
            <person name="Bhatia S."/>
        </authorList>
    </citation>
    <scope>NUCLEOTIDE SEQUENCE [LARGE SCALE GENOMIC DNA]</scope>
    <source>
        <strain evidence="3">Urdbean</strain>
    </source>
</reference>
<dbReference type="PANTHER" id="PTHR46354">
    <property type="entry name" value="DOG1 DOMAIN-CONTAINING PROTEIN"/>
    <property type="match status" value="1"/>
</dbReference>
<dbReference type="GO" id="GO:0043565">
    <property type="term" value="F:sequence-specific DNA binding"/>
    <property type="evidence" value="ECO:0007669"/>
    <property type="project" value="InterPro"/>
</dbReference>
<feature type="compositionally biased region" description="Basic and acidic residues" evidence="1">
    <location>
        <begin position="48"/>
        <end position="59"/>
    </location>
</feature>
<dbReference type="PANTHER" id="PTHR46354:SF1">
    <property type="entry name" value="PROTEIN RESPONSE TO ABA AND SALT 1-RELATED"/>
    <property type="match status" value="1"/>
</dbReference>
<evidence type="ECO:0000256" key="1">
    <source>
        <dbReference type="SAM" id="MobiDB-lite"/>
    </source>
</evidence>
<evidence type="ECO:0000313" key="3">
    <source>
        <dbReference type="EMBL" id="WVZ18603.1"/>
    </source>
</evidence>
<organism evidence="3 4">
    <name type="scientific">Vigna mungo</name>
    <name type="common">Black gram</name>
    <name type="synonym">Phaseolus mungo</name>
    <dbReference type="NCBI Taxonomy" id="3915"/>
    <lineage>
        <taxon>Eukaryota</taxon>
        <taxon>Viridiplantae</taxon>
        <taxon>Streptophyta</taxon>
        <taxon>Embryophyta</taxon>
        <taxon>Tracheophyta</taxon>
        <taxon>Spermatophyta</taxon>
        <taxon>Magnoliopsida</taxon>
        <taxon>eudicotyledons</taxon>
        <taxon>Gunneridae</taxon>
        <taxon>Pentapetalae</taxon>
        <taxon>rosids</taxon>
        <taxon>fabids</taxon>
        <taxon>Fabales</taxon>
        <taxon>Fabaceae</taxon>
        <taxon>Papilionoideae</taxon>
        <taxon>50 kb inversion clade</taxon>
        <taxon>NPAAA clade</taxon>
        <taxon>indigoferoid/millettioid clade</taxon>
        <taxon>Phaseoleae</taxon>
        <taxon>Vigna</taxon>
    </lineage>
</organism>
<gene>
    <name evidence="3" type="ORF">V8G54_005925</name>
</gene>
<sequence length="415" mass="46768">MAMHPENSGSEKKILVEVEHTTNGAGTPGGTEENQTGEGQVETGRTIAENRPDEFRTDLGDDTDGIMPEENVQKSFEAFYEEWLARHGNFLQQLLSVAPNDNDAEQRMLIEQVMCHYQQFLEEKSNVANDDIFLLFSPPWLSAYERGRKWSESRTTPSELRERFPRQWLPFKRAWRVRACWRSSEWLTARKLSSKRRFRDSRKRLRRFQRKARASRVDDEEGGGDLKPDADSAVIDGDDALSDARKEERFASRRDCVFSGVQFSIPVVGIPVVGVDLDVAGVNAAGNTNNGFWEVRNGTANGTADVVSPQCQKATADRFAVDLVWGCRGETQFKLRIGSNAFHIAVCENHISYCVLSCKLLLLSTGFSDQYVLNVSDERGDEGGCGVLVQACPRREAEHLLSLSRSIRDELRLQL</sequence>
<feature type="region of interest" description="Disordered" evidence="1">
    <location>
        <begin position="213"/>
        <end position="232"/>
    </location>
</feature>
<protein>
    <recommendedName>
        <fullName evidence="2">DOG1 domain-containing protein</fullName>
    </recommendedName>
</protein>
<dbReference type="Pfam" id="PF14144">
    <property type="entry name" value="DOG1"/>
    <property type="match status" value="1"/>
</dbReference>
<dbReference type="EMBL" id="CP144699">
    <property type="protein sequence ID" value="WVZ18603.1"/>
    <property type="molecule type" value="Genomic_DNA"/>
</dbReference>
<dbReference type="InterPro" id="IPR051886">
    <property type="entry name" value="Seed_Dev/Stress_Resp_Reg"/>
</dbReference>
<name>A0AAQ3S6U9_VIGMU</name>
<proteinExistence type="predicted"/>
<dbReference type="AlphaFoldDB" id="A0AAQ3S6U9"/>
<keyword evidence="4" id="KW-1185">Reference proteome</keyword>